<dbReference type="STRING" id="1166340.SAMN05192583_1337"/>
<dbReference type="RefSeq" id="WP_093664675.1">
    <property type="nucleotide sequence ID" value="NZ_FOCF01000002.1"/>
</dbReference>
<sequence>MTPTHDLRDRTRACHDAVDTAFGAHDLGDRGAYAQLLTVHARAVAAAEAALGHWPELPAWRARMPMLAADLDGLDVALPAPLPFSLANAAQAWGALYVLEGSRLGNAMLARSVGPGLPHAYMAARHEQGGWRALLAAIDARAEAGGAQWLDDAVAGAEAAFALFLDARRTRLDETEPAIT</sequence>
<evidence type="ECO:0000313" key="2">
    <source>
        <dbReference type="Proteomes" id="UP000199206"/>
    </source>
</evidence>
<dbReference type="AlphaFoldDB" id="A0A1H8BEH2"/>
<dbReference type="OrthoDB" id="9149607at2"/>
<proteinExistence type="predicted"/>
<protein>
    <submittedName>
        <fullName evidence="1">Heme oxygenase</fullName>
    </submittedName>
</protein>
<evidence type="ECO:0000313" key="1">
    <source>
        <dbReference type="EMBL" id="SEM81350.1"/>
    </source>
</evidence>
<dbReference type="SUPFAM" id="SSF48613">
    <property type="entry name" value="Heme oxygenase-like"/>
    <property type="match status" value="1"/>
</dbReference>
<accession>A0A1H8BEH2</accession>
<keyword evidence="2" id="KW-1185">Reference proteome</keyword>
<gene>
    <name evidence="1" type="ORF">SAMN05192583_1337</name>
</gene>
<dbReference type="Gene3D" id="1.20.910.10">
    <property type="entry name" value="Heme oxygenase-like"/>
    <property type="match status" value="1"/>
</dbReference>
<dbReference type="Proteomes" id="UP000199206">
    <property type="component" value="Unassembled WGS sequence"/>
</dbReference>
<dbReference type="CDD" id="cd19166">
    <property type="entry name" value="HemeO-bac"/>
    <property type="match status" value="1"/>
</dbReference>
<dbReference type="InterPro" id="IPR016084">
    <property type="entry name" value="Haem_Oase-like_multi-hlx"/>
</dbReference>
<name>A0A1H8BEH2_9SPHN</name>
<dbReference type="EMBL" id="FOCF01000002">
    <property type="protein sequence ID" value="SEM81350.1"/>
    <property type="molecule type" value="Genomic_DNA"/>
</dbReference>
<reference evidence="2" key="1">
    <citation type="submission" date="2016-10" db="EMBL/GenBank/DDBJ databases">
        <authorList>
            <person name="Varghese N."/>
            <person name="Submissions S."/>
        </authorList>
    </citation>
    <scope>NUCLEOTIDE SEQUENCE [LARGE SCALE GENOMIC DNA]</scope>
    <source>
        <strain evidence="2">S6-262</strain>
    </source>
</reference>
<organism evidence="1 2">
    <name type="scientific">Sphingomonas gellani</name>
    <dbReference type="NCBI Taxonomy" id="1166340"/>
    <lineage>
        <taxon>Bacteria</taxon>
        <taxon>Pseudomonadati</taxon>
        <taxon>Pseudomonadota</taxon>
        <taxon>Alphaproteobacteria</taxon>
        <taxon>Sphingomonadales</taxon>
        <taxon>Sphingomonadaceae</taxon>
        <taxon>Sphingomonas</taxon>
    </lineage>
</organism>